<keyword evidence="8" id="KW-1185">Reference proteome</keyword>
<accession>A0A9Q0AHS5</accession>
<evidence type="ECO:0000256" key="5">
    <source>
        <dbReference type="SAM" id="MobiDB-lite"/>
    </source>
</evidence>
<dbReference type="CDD" id="cd14688">
    <property type="entry name" value="bZIP_YAP"/>
    <property type="match status" value="1"/>
</dbReference>
<feature type="transmembrane region" description="Helical" evidence="6">
    <location>
        <begin position="77"/>
        <end position="102"/>
    </location>
</feature>
<proteinExistence type="predicted"/>
<dbReference type="PANTHER" id="PTHR31465">
    <property type="entry name" value="PROTEIN RTA1-RELATED"/>
    <property type="match status" value="1"/>
</dbReference>
<gene>
    <name evidence="7" type="ORF">JX265_013295</name>
</gene>
<feature type="region of interest" description="Disordered" evidence="5">
    <location>
        <begin position="403"/>
        <end position="436"/>
    </location>
</feature>
<evidence type="ECO:0000256" key="3">
    <source>
        <dbReference type="ARBA" id="ARBA00022989"/>
    </source>
</evidence>
<keyword evidence="2 6" id="KW-0812">Transmembrane</keyword>
<keyword evidence="4 6" id="KW-0472">Membrane</keyword>
<feature type="transmembrane region" description="Helical" evidence="6">
    <location>
        <begin position="47"/>
        <end position="65"/>
    </location>
</feature>
<comment type="subcellular location">
    <subcellularLocation>
        <location evidence="1">Membrane</location>
        <topology evidence="1">Multi-pass membrane protein</topology>
    </subcellularLocation>
</comment>
<feature type="transmembrane region" description="Helical" evidence="6">
    <location>
        <begin position="239"/>
        <end position="259"/>
    </location>
</feature>
<name>A0A9Q0AHS5_9PEZI</name>
<dbReference type="AlphaFoldDB" id="A0A9Q0AHS5"/>
<feature type="compositionally biased region" description="Basic residues" evidence="5">
    <location>
        <begin position="417"/>
        <end position="436"/>
    </location>
</feature>
<dbReference type="PANTHER" id="PTHR31465:SF31">
    <property type="entry name" value="DOMAIN PROTEIN, PUTATIVE (AFU_ORTHOLOGUE AFUA_6G09550)-RELATED"/>
    <property type="match status" value="1"/>
</dbReference>
<dbReference type="InterPro" id="IPR007568">
    <property type="entry name" value="RTA1"/>
</dbReference>
<sequence length="892" mass="98661">MSASGDDSDAFFALYRYTPSLEAAALTGTLFSILSIAHIAKLWTTRSFYFIPFAIGGVFEAVGYYGRIWSHFDKNAIGGFVVQSLLILVAPALFAASVYMILGRTIRALHAEHHSIIRIQWLTKLFVIGDVVSFFAQGGGGGIQAAGTLELYELGEKIILVGLFVQIVMFGIFIVCAVVFHRRIVLRPTTESREGTIQWKSHMWALYCVSCLVMVRSAFRVVEYAQGNAGYLVRREYFLYLFDAALMLVTMGTFLVQYVDDLNPASQSAIPHMNKTHVPFNIRNWCSQAGSLIIPVRQVGQSQDFEVAQIQDSVHSRGPSPPPHHPPPSCMLGPLDAVPHRGSIRAPAATGFIMRRNEQNYTTRPVDAWKTWPDIPSSLRSTGDSIHCELTGTDTTMADAPQRRASTGAAVGDEAKRARKRATDRKSQQNHRRRQKAYVKQLEDSMRAFERQCAANPDGRAAALVEAHKKLEQRFEKAASLLERVRGILNDNSEDYSLPGAFATGTEDDDNQPCRHWADGLDGLDCLDSHDNHDNGTTSSMHPSNSTASITHIDTQPLSTSPEVQINTETYSSTVLDLLSCGLDMPDSSEALALEPSTETTQGSGEDDSQIDPSFCFGAINVPVHYPETLLSGDKGFELCQASDVAVASAVDPASAVNVPSTSSVLTKSIISIDWNRWPALALYAYGPRHSPPEGTGAKVLENMVLEAKAEHASGRFSQAKPSLRRLLTDGSGDVLAFRLFHYLSCYGEMPLHLFLGIFWVQYLVLRSQWQVLNTEEDYTRIPQFMRPDSIERQIPHSIVIDLFVWPDLRHALIKQCADLDAEAIGMDLVKHLNSSWSPSISLSSGLQGSNNLVASIDIMHIIERQAASWEFWKIGPGFARQHTQFTHCQLR</sequence>
<evidence type="ECO:0000256" key="1">
    <source>
        <dbReference type="ARBA" id="ARBA00004141"/>
    </source>
</evidence>
<dbReference type="GO" id="GO:0016020">
    <property type="term" value="C:membrane"/>
    <property type="evidence" value="ECO:0007669"/>
    <property type="project" value="UniProtKB-SubCell"/>
</dbReference>
<keyword evidence="3 6" id="KW-1133">Transmembrane helix</keyword>
<feature type="transmembrane region" description="Helical" evidence="6">
    <location>
        <begin position="158"/>
        <end position="180"/>
    </location>
</feature>
<dbReference type="InterPro" id="IPR021833">
    <property type="entry name" value="DUF3425"/>
</dbReference>
<protein>
    <submittedName>
        <fullName evidence="7">Uncharacterized protein</fullName>
    </submittedName>
</protein>
<dbReference type="Pfam" id="PF11905">
    <property type="entry name" value="DUF3425"/>
    <property type="match status" value="1"/>
</dbReference>
<evidence type="ECO:0000256" key="6">
    <source>
        <dbReference type="SAM" id="Phobius"/>
    </source>
</evidence>
<reference evidence="7" key="1">
    <citation type="submission" date="2021-03" db="EMBL/GenBank/DDBJ databases">
        <title>Revisited historic fungal species revealed as producer of novel bioactive compounds through whole genome sequencing and comparative genomics.</title>
        <authorList>
            <person name="Vignolle G.A."/>
            <person name="Hochenegger N."/>
            <person name="Mach R.L."/>
            <person name="Mach-Aigner A.R."/>
            <person name="Javad Rahimi M."/>
            <person name="Salim K.A."/>
            <person name="Chan C.M."/>
            <person name="Lim L.B.L."/>
            <person name="Cai F."/>
            <person name="Druzhinina I.S."/>
            <person name="U'Ren J.M."/>
            <person name="Derntl C."/>
        </authorList>
    </citation>
    <scope>NUCLEOTIDE SEQUENCE</scope>
    <source>
        <strain evidence="7">TUCIM 5799</strain>
    </source>
</reference>
<dbReference type="EMBL" id="JAFIMR010000067">
    <property type="protein sequence ID" value="KAI1850815.1"/>
    <property type="molecule type" value="Genomic_DNA"/>
</dbReference>
<feature type="transmembrane region" description="Helical" evidence="6">
    <location>
        <begin position="122"/>
        <end position="146"/>
    </location>
</feature>
<evidence type="ECO:0000313" key="8">
    <source>
        <dbReference type="Proteomes" id="UP000829685"/>
    </source>
</evidence>
<dbReference type="Pfam" id="PF04479">
    <property type="entry name" value="RTA1"/>
    <property type="match status" value="1"/>
</dbReference>
<dbReference type="Proteomes" id="UP000829685">
    <property type="component" value="Unassembled WGS sequence"/>
</dbReference>
<evidence type="ECO:0000256" key="2">
    <source>
        <dbReference type="ARBA" id="ARBA00022692"/>
    </source>
</evidence>
<evidence type="ECO:0000313" key="7">
    <source>
        <dbReference type="EMBL" id="KAI1850815.1"/>
    </source>
</evidence>
<feature type="transmembrane region" description="Helical" evidence="6">
    <location>
        <begin position="20"/>
        <end position="40"/>
    </location>
</feature>
<comment type="caution">
    <text evidence="7">The sequence shown here is derived from an EMBL/GenBank/DDBJ whole genome shotgun (WGS) entry which is preliminary data.</text>
</comment>
<evidence type="ECO:0000256" key="4">
    <source>
        <dbReference type="ARBA" id="ARBA00023136"/>
    </source>
</evidence>
<organism evidence="7 8">
    <name type="scientific">Neoarthrinium moseri</name>
    <dbReference type="NCBI Taxonomy" id="1658444"/>
    <lineage>
        <taxon>Eukaryota</taxon>
        <taxon>Fungi</taxon>
        <taxon>Dikarya</taxon>
        <taxon>Ascomycota</taxon>
        <taxon>Pezizomycotina</taxon>
        <taxon>Sordariomycetes</taxon>
        <taxon>Xylariomycetidae</taxon>
        <taxon>Amphisphaeriales</taxon>
        <taxon>Apiosporaceae</taxon>
        <taxon>Neoarthrinium</taxon>
    </lineage>
</organism>